<dbReference type="PANTHER" id="PTHR10338">
    <property type="entry name" value="INTER-ALPHA-TRYPSIN INHIBITOR HEAVY CHAIN FAMILY MEMBER"/>
    <property type="match status" value="1"/>
</dbReference>
<evidence type="ECO:0000256" key="2">
    <source>
        <dbReference type="ARBA" id="ARBA00010158"/>
    </source>
</evidence>
<dbReference type="OMA" id="IFGHYIE"/>
<dbReference type="PROSITE" id="PS51468">
    <property type="entry name" value="VIT"/>
    <property type="match status" value="1"/>
</dbReference>
<dbReference type="GO" id="GO:0005576">
    <property type="term" value="C:extracellular region"/>
    <property type="evidence" value="ECO:0007669"/>
    <property type="project" value="UniProtKB-SubCell"/>
</dbReference>
<reference evidence="13 14" key="1">
    <citation type="journal article" date="2019" name="Proc. Natl. Acad. Sci. U.S.A.">
        <title>Regulatory changes in pterin and carotenoid genes underlie balanced color polymorphisms in the wall lizard.</title>
        <authorList>
            <person name="Andrade P."/>
            <person name="Pinho C."/>
            <person name="Perez I de Lanuza G."/>
            <person name="Afonso S."/>
            <person name="Brejcha J."/>
            <person name="Rubin C.J."/>
            <person name="Wallerman O."/>
            <person name="Pereira P."/>
            <person name="Sabatino S.J."/>
            <person name="Bellati A."/>
            <person name="Pellitteri-Rosa D."/>
            <person name="Bosakova Z."/>
            <person name="Bunikis I."/>
            <person name="Carretero M.A."/>
            <person name="Feiner N."/>
            <person name="Marsik P."/>
            <person name="Pauperio F."/>
            <person name="Salvi D."/>
            <person name="Soler L."/>
            <person name="While G.M."/>
            <person name="Uller T."/>
            <person name="Font E."/>
            <person name="Andersson L."/>
            <person name="Carneiro M."/>
        </authorList>
    </citation>
    <scope>NUCLEOTIDE SEQUENCE</scope>
</reference>
<keyword evidence="6" id="KW-0722">Serine protease inhibitor</keyword>
<evidence type="ECO:0000256" key="1">
    <source>
        <dbReference type="ARBA" id="ARBA00004613"/>
    </source>
</evidence>
<dbReference type="SMART" id="SM00327">
    <property type="entry name" value="VWA"/>
    <property type="match status" value="1"/>
</dbReference>
<sequence>MEQELEYPTGFVFKYGGLAGSNMDPVGPEPLRDLGFNIKGYQKDRQRGTERDLRASDVRSPDIYSLKIECFVTSRFSHNVITSRAVNRANVSKEALFDVELPKTAFITNFTMTIDGVTYPGTIKEKEAAQKQYQQAVSRGQTAGLVKASGRKTEKFSVSVNIAAASKVTFQLQYEELLKRTFGKYELFLKVNPKQLVNKFEIEANIFEPQGISFLDAEGSFITNDLLPIIHKSFSGKKGHVSFKPTMDQQRTCVDCQTTLLSGDFVIKYDVNRETPGNLQMVNGYFVHFFAPQNVSHLPKNVVFIIDISGSMSGRKLDQTKEALLKILEDVKEEDHFNIVLFGSDVEKWKDTLIQATPENLDEARRYVQSIDTRGATNLFGGLITGIEMLKEAQEAGTLPERSASLIMILSDGRPNVGVSSIQEILLRTKNATQGKFPIYNLGFGYDLDYGFLEKLATENNGVARRIYEDSDSALQLQDFYNEVANPLLTEVEFKYPENAISDLTQNNFKHYYAGSEIVVAGRIIDNDLNSITAEVKAHGVKQDVTYAEQADVEETAKATEEQKYIFGDFIERLWAYLTIQQLLEKRNVATGDEKTNLTAEILDMSLKYKFVTPLTSMVVTKPEDTVNETAIADKPLEGRDILYLDADPHFIIDVPQKEDALCFNINEEPGVVLNLIRDPTTGITVNGQLIGEKKSSNDVGSIHNTYIGRLGIRNTQLNVKLEITPESITLHNGTKQMMFTWLDEVTLLHPRMMGVVFDFENHSEKSLEFSMGEGATFIVVLHQSWSKHAVHPNFLGFYTLDSHRLSGRTHGLLGQFFHPIDFNILEVHPGSDPQKPDATMIVKNNQLTVTRGWQKDYTEDVKHGTNVPCWFIHNNGEGLIDGIYTDYIVPSLF</sequence>
<dbReference type="Pfam" id="PF00092">
    <property type="entry name" value="VWA"/>
    <property type="match status" value="1"/>
</dbReference>
<evidence type="ECO:0000256" key="4">
    <source>
        <dbReference type="ARBA" id="ARBA00022690"/>
    </source>
</evidence>
<dbReference type="GeneTree" id="ENSGT00940000154554"/>
<comment type="subcellular location">
    <subcellularLocation>
        <location evidence="1">Secreted</location>
    </subcellularLocation>
</comment>
<feature type="domain" description="VWFA" evidence="11">
    <location>
        <begin position="301"/>
        <end position="484"/>
    </location>
</feature>
<feature type="domain" description="VIT" evidence="12">
    <location>
        <begin position="47"/>
        <end position="176"/>
    </location>
</feature>
<evidence type="ECO:0000256" key="3">
    <source>
        <dbReference type="ARBA" id="ARBA00022525"/>
    </source>
</evidence>
<dbReference type="InterPro" id="IPR010600">
    <property type="entry name" value="ITI_HC_C"/>
</dbReference>
<evidence type="ECO:0000313" key="14">
    <source>
        <dbReference type="Proteomes" id="UP000472272"/>
    </source>
</evidence>
<reference evidence="13" key="2">
    <citation type="submission" date="2025-08" db="UniProtKB">
        <authorList>
            <consortium name="Ensembl"/>
        </authorList>
    </citation>
    <scope>IDENTIFICATION</scope>
</reference>
<dbReference type="Ensembl" id="ENSPMRT00000018822.1">
    <property type="protein sequence ID" value="ENSPMRP00000017678.1"/>
    <property type="gene ID" value="ENSPMRG00000011271.1"/>
</dbReference>
<dbReference type="SMART" id="SM00609">
    <property type="entry name" value="VIT"/>
    <property type="match status" value="1"/>
</dbReference>
<dbReference type="SUPFAM" id="SSF53300">
    <property type="entry name" value="vWA-like"/>
    <property type="match status" value="1"/>
</dbReference>
<dbReference type="GO" id="GO:0004867">
    <property type="term" value="F:serine-type endopeptidase inhibitor activity"/>
    <property type="evidence" value="ECO:0007669"/>
    <property type="project" value="UniProtKB-KW"/>
</dbReference>
<dbReference type="InterPro" id="IPR050934">
    <property type="entry name" value="ITIH"/>
</dbReference>
<keyword evidence="5" id="KW-0732">Signal</keyword>
<evidence type="ECO:0000259" key="12">
    <source>
        <dbReference type="PROSITE" id="PS51468"/>
    </source>
</evidence>
<dbReference type="FunFam" id="3.40.50.410:FF:000013">
    <property type="entry name" value="inter-alpha-trypsin inhibitor heavy chain H2"/>
    <property type="match status" value="1"/>
</dbReference>
<keyword evidence="8" id="KW-0325">Glycoprotein</keyword>
<evidence type="ECO:0000259" key="11">
    <source>
        <dbReference type="PROSITE" id="PS50234"/>
    </source>
</evidence>
<dbReference type="Gene3D" id="3.40.50.410">
    <property type="entry name" value="von Willebrand factor, type A domain"/>
    <property type="match status" value="1"/>
</dbReference>
<reference evidence="13" key="3">
    <citation type="submission" date="2025-09" db="UniProtKB">
        <authorList>
            <consortium name="Ensembl"/>
        </authorList>
    </citation>
    <scope>IDENTIFICATION</scope>
</reference>
<dbReference type="GO" id="GO:0030212">
    <property type="term" value="P:hyaluronan metabolic process"/>
    <property type="evidence" value="ECO:0007669"/>
    <property type="project" value="InterPro"/>
</dbReference>
<dbReference type="PROSITE" id="PS50234">
    <property type="entry name" value="VWFA"/>
    <property type="match status" value="1"/>
</dbReference>
<evidence type="ECO:0000256" key="5">
    <source>
        <dbReference type="ARBA" id="ARBA00022729"/>
    </source>
</evidence>
<gene>
    <name evidence="13" type="primary">ITIH3</name>
</gene>
<dbReference type="PANTHER" id="PTHR10338:SF115">
    <property type="entry name" value="INTER-ALPHA-TRYPSIN INHIBITOR HEAVY CHAIN H3"/>
    <property type="match status" value="1"/>
</dbReference>
<keyword evidence="3" id="KW-0964">Secreted</keyword>
<keyword evidence="7" id="KW-0654">Proteoglycan</keyword>
<dbReference type="Pfam" id="PF08487">
    <property type="entry name" value="VIT"/>
    <property type="match status" value="1"/>
</dbReference>
<comment type="similarity">
    <text evidence="2">Belongs to the ITIH family.</text>
</comment>
<organism evidence="13 14">
    <name type="scientific">Podarcis muralis</name>
    <name type="common">Wall lizard</name>
    <name type="synonym">Lacerta muralis</name>
    <dbReference type="NCBI Taxonomy" id="64176"/>
    <lineage>
        <taxon>Eukaryota</taxon>
        <taxon>Metazoa</taxon>
        <taxon>Chordata</taxon>
        <taxon>Craniata</taxon>
        <taxon>Vertebrata</taxon>
        <taxon>Euteleostomi</taxon>
        <taxon>Lepidosauria</taxon>
        <taxon>Squamata</taxon>
        <taxon>Bifurcata</taxon>
        <taxon>Unidentata</taxon>
        <taxon>Episquamata</taxon>
        <taxon>Laterata</taxon>
        <taxon>Lacertibaenia</taxon>
        <taxon>Lacertidae</taxon>
        <taxon>Podarcis</taxon>
    </lineage>
</organism>
<protein>
    <recommendedName>
        <fullName evidence="10">Inter-alpha-trypsin inhibitor heavy chain H3</fullName>
    </recommendedName>
</protein>
<comment type="function">
    <text evidence="9">May act as a carrier of hyaluronan in serum or as a binding protein between hyaluronan and other matrix protein, including those on cell surfaces in tissues to regulate the localization, synthesis and degradation of hyaluronan which are essential to cells undergoing biological processes.</text>
</comment>
<accession>A0A670IZP2</accession>
<dbReference type="InterPro" id="IPR036465">
    <property type="entry name" value="vWFA_dom_sf"/>
</dbReference>
<evidence type="ECO:0000256" key="6">
    <source>
        <dbReference type="ARBA" id="ARBA00022900"/>
    </source>
</evidence>
<dbReference type="AlphaFoldDB" id="A0A670IZP2"/>
<evidence type="ECO:0000256" key="9">
    <source>
        <dbReference type="ARBA" id="ARBA00037051"/>
    </source>
</evidence>
<evidence type="ECO:0000256" key="7">
    <source>
        <dbReference type="ARBA" id="ARBA00022974"/>
    </source>
</evidence>
<dbReference type="Pfam" id="PF06668">
    <property type="entry name" value="ITI_HC_C"/>
    <property type="match status" value="1"/>
</dbReference>
<dbReference type="Proteomes" id="UP000472272">
    <property type="component" value="Chromosome 2"/>
</dbReference>
<name>A0A670IZP2_PODMU</name>
<evidence type="ECO:0000256" key="10">
    <source>
        <dbReference type="ARBA" id="ARBA00039924"/>
    </source>
</evidence>
<keyword evidence="4" id="KW-0646">Protease inhibitor</keyword>
<dbReference type="InterPro" id="IPR002035">
    <property type="entry name" value="VWF_A"/>
</dbReference>
<keyword evidence="14" id="KW-1185">Reference proteome</keyword>
<dbReference type="InterPro" id="IPR013694">
    <property type="entry name" value="VIT"/>
</dbReference>
<evidence type="ECO:0000313" key="13">
    <source>
        <dbReference type="Ensembl" id="ENSPMRP00000017678.1"/>
    </source>
</evidence>
<proteinExistence type="inferred from homology"/>
<evidence type="ECO:0000256" key="8">
    <source>
        <dbReference type="ARBA" id="ARBA00023180"/>
    </source>
</evidence>